<keyword evidence="2" id="KW-1185">Reference proteome</keyword>
<dbReference type="EMBL" id="CP126970">
    <property type="protein sequence ID" value="WIM69580.1"/>
    <property type="molecule type" value="Genomic_DNA"/>
</dbReference>
<dbReference type="Proteomes" id="UP001238805">
    <property type="component" value="Chromosome"/>
</dbReference>
<evidence type="ECO:0000313" key="2">
    <source>
        <dbReference type="Proteomes" id="UP001238805"/>
    </source>
</evidence>
<proteinExistence type="predicted"/>
<protein>
    <recommendedName>
        <fullName evidence="3">DUF559 domain-containing protein</fullName>
    </recommendedName>
</protein>
<evidence type="ECO:0000313" key="1">
    <source>
        <dbReference type="EMBL" id="WIM69580.1"/>
    </source>
</evidence>
<sequence>MDRTIADLVRVHGFGAGFVALCHALRLGLTSRENFGRFLGGEESSGDLRTLVNRATPAVESAMEAQFLAQSVFYGDFDLIPQYAVTVEDGTVYRVDFVVEGTIEGIELDGRGKYGSTDGEQHFSLEREKRRADAIRRAGVTTAHYSYHQVEKLHTYRATLARLGLPDRTDFPRIHID</sequence>
<accession>A0ABY8VLA7</accession>
<reference evidence="1 2" key="1">
    <citation type="submission" date="2023-05" db="EMBL/GenBank/DDBJ databases">
        <title>Corynebacterium suedekumii sp. nov. and Corynebacterium breve sp. nov. isolated from raw cow's milk.</title>
        <authorList>
            <person name="Baer M.K."/>
            <person name="Mehl L."/>
            <person name="Hellmuth R."/>
            <person name="Marke G."/>
            <person name="Lipski A."/>
        </authorList>
    </citation>
    <scope>NUCLEOTIDE SEQUENCE [LARGE SCALE GENOMIC DNA]</scope>
    <source>
        <strain evidence="1 2">LM112</strain>
    </source>
</reference>
<gene>
    <name evidence="1" type="ORF">QP029_10040</name>
</gene>
<evidence type="ECO:0008006" key="3">
    <source>
        <dbReference type="Google" id="ProtNLM"/>
    </source>
</evidence>
<organism evidence="1 2">
    <name type="scientific">Corynebacterium suedekumii</name>
    <dbReference type="NCBI Taxonomy" id="3049801"/>
    <lineage>
        <taxon>Bacteria</taxon>
        <taxon>Bacillati</taxon>
        <taxon>Actinomycetota</taxon>
        <taxon>Actinomycetes</taxon>
        <taxon>Mycobacteriales</taxon>
        <taxon>Corynebacteriaceae</taxon>
        <taxon>Corynebacterium</taxon>
    </lineage>
</organism>
<dbReference type="RefSeq" id="WP_284874174.1">
    <property type="nucleotide sequence ID" value="NZ_CP126970.1"/>
</dbReference>
<name>A0ABY8VLA7_9CORY</name>